<organism evidence="1 2">
    <name type="scientific">Bradyrhizobium stylosanthis</name>
    <dbReference type="NCBI Taxonomy" id="1803665"/>
    <lineage>
        <taxon>Bacteria</taxon>
        <taxon>Pseudomonadati</taxon>
        <taxon>Pseudomonadota</taxon>
        <taxon>Alphaproteobacteria</taxon>
        <taxon>Hyphomicrobiales</taxon>
        <taxon>Nitrobacteraceae</taxon>
        <taxon>Bradyrhizobium</taxon>
    </lineage>
</organism>
<dbReference type="Proteomes" id="UP000319949">
    <property type="component" value="Unassembled WGS sequence"/>
</dbReference>
<dbReference type="InterPro" id="IPR028082">
    <property type="entry name" value="Peripla_BP_I"/>
</dbReference>
<dbReference type="OrthoDB" id="8441748at2"/>
<protein>
    <submittedName>
        <fullName evidence="1">Putative ABC transport system substrate-binding protein</fullName>
    </submittedName>
</protein>
<accession>A0A560DMJ3</accession>
<dbReference type="Pfam" id="PF04392">
    <property type="entry name" value="ABC_sub_bind"/>
    <property type="match status" value="1"/>
</dbReference>
<dbReference type="AlphaFoldDB" id="A0A560DMJ3"/>
<evidence type="ECO:0000313" key="2">
    <source>
        <dbReference type="Proteomes" id="UP000319949"/>
    </source>
</evidence>
<dbReference type="CDD" id="cd06325">
    <property type="entry name" value="PBP1_ABC_unchar_transporter"/>
    <property type="match status" value="1"/>
</dbReference>
<proteinExistence type="predicted"/>
<name>A0A560DMJ3_9BRAD</name>
<dbReference type="SUPFAM" id="SSF53822">
    <property type="entry name" value="Periplasmic binding protein-like I"/>
    <property type="match status" value="1"/>
</dbReference>
<comment type="caution">
    <text evidence="1">The sequence shown here is derived from an EMBL/GenBank/DDBJ whole genome shotgun (WGS) entry which is preliminary data.</text>
</comment>
<dbReference type="RefSeq" id="WP_145664277.1">
    <property type="nucleotide sequence ID" value="NZ_VITK01000005.1"/>
</dbReference>
<sequence length="322" mass="34597">MNRREFIALALFSTTAVPLRAQTQARSFRIALLTLDSGDPDRIKGPLRDLGYVEGKNLTFVHRTAEDDASRLAAIAEELVRDKPDVLVAGWGTLVPKALKDATSDIPIVFTTVGDPIGAGLVQSLAHPGGNLTGLSGQSTEFKSKQLELLLGCIPGQRVVGVLLNPDTPYGALSLAQLQAAAERRGVRLELLQVSRPDQFTPEGMDLLVVRGATSLMIVEDPLVASIREAVVAEARRLRLPTMTGIADYARAGGLMAYGFSQPANYRRAAELIDKILKGARPGDLPVEQPTRFELIVNLKTAKAFGIELPSLIMAAADEVIE</sequence>
<dbReference type="STRING" id="1803665.GCA_001641335_04813"/>
<evidence type="ECO:0000313" key="1">
    <source>
        <dbReference type="EMBL" id="TWA98339.1"/>
    </source>
</evidence>
<keyword evidence="2" id="KW-1185">Reference proteome</keyword>
<reference evidence="1 2" key="1">
    <citation type="submission" date="2019-06" db="EMBL/GenBank/DDBJ databases">
        <title>Genomic Encyclopedia of Type Strains, Phase IV (KMG-V): Genome sequencing to study the core and pangenomes of soil and plant-associated prokaryotes.</title>
        <authorList>
            <person name="Whitman W."/>
        </authorList>
    </citation>
    <scope>NUCLEOTIDE SEQUENCE [LARGE SCALE GENOMIC DNA]</scope>
    <source>
        <strain evidence="1 2">BR 510</strain>
    </source>
</reference>
<dbReference type="PANTHER" id="PTHR35271">
    <property type="entry name" value="ABC TRANSPORTER, SUBSTRATE-BINDING LIPOPROTEIN-RELATED"/>
    <property type="match status" value="1"/>
</dbReference>
<gene>
    <name evidence="1" type="ORF">FBZ96_10514</name>
</gene>
<dbReference type="InterPro" id="IPR007487">
    <property type="entry name" value="ABC_transpt-TYRBP-like"/>
</dbReference>
<dbReference type="EMBL" id="VITK01000005">
    <property type="protein sequence ID" value="TWA98339.1"/>
    <property type="molecule type" value="Genomic_DNA"/>
</dbReference>
<dbReference type="PANTHER" id="PTHR35271:SF1">
    <property type="entry name" value="ABC TRANSPORTER, SUBSTRATE-BINDING LIPOPROTEIN"/>
    <property type="match status" value="1"/>
</dbReference>
<dbReference type="Gene3D" id="3.40.50.2300">
    <property type="match status" value="2"/>
</dbReference>